<dbReference type="STRING" id="759273.H1VNM0"/>
<protein>
    <submittedName>
        <fullName evidence="2">Uncharacterized protein</fullName>
    </submittedName>
</protein>
<accession>H1VNM0</accession>
<sequence>MAPKREPRESPQHFIKQEHDAGRGRLREVSEDKDIDIMDDDGDDGKAGTGTS</sequence>
<evidence type="ECO:0000256" key="1">
    <source>
        <dbReference type="SAM" id="MobiDB-lite"/>
    </source>
</evidence>
<name>H1VNM0_COLHI</name>
<evidence type="ECO:0000313" key="2">
    <source>
        <dbReference type="EMBL" id="CCF41824.1"/>
    </source>
</evidence>
<proteinExistence type="predicted"/>
<gene>
    <name evidence="2" type="ORF">CH063_11989</name>
</gene>
<dbReference type="EMBL" id="CACQ02004960">
    <property type="protein sequence ID" value="CCF41824.1"/>
    <property type="molecule type" value="Genomic_DNA"/>
</dbReference>
<reference evidence="3" key="1">
    <citation type="journal article" date="2012" name="Nat. Genet.">
        <title>Lifestyle transitions in plant pathogenic Colletotrichum fungi deciphered by genome and transcriptome analyses.</title>
        <authorList>
            <person name="O'Connell R.J."/>
            <person name="Thon M.R."/>
            <person name="Hacquard S."/>
            <person name="Amyotte S.G."/>
            <person name="Kleemann J."/>
            <person name="Torres M.F."/>
            <person name="Damm U."/>
            <person name="Buiate E.A."/>
            <person name="Epstein L."/>
            <person name="Alkan N."/>
            <person name="Altmueller J."/>
            <person name="Alvarado-Balderrama L."/>
            <person name="Bauser C.A."/>
            <person name="Becker C."/>
            <person name="Birren B.W."/>
            <person name="Chen Z."/>
            <person name="Choi J."/>
            <person name="Crouch J.A."/>
            <person name="Duvick J.P."/>
            <person name="Farman M.A."/>
            <person name="Gan P."/>
            <person name="Heiman D."/>
            <person name="Henrissat B."/>
            <person name="Howard R.J."/>
            <person name="Kabbage M."/>
            <person name="Koch C."/>
            <person name="Kracher B."/>
            <person name="Kubo Y."/>
            <person name="Law A.D."/>
            <person name="Lebrun M.-H."/>
            <person name="Lee Y.-H."/>
            <person name="Miyara I."/>
            <person name="Moore N."/>
            <person name="Neumann U."/>
            <person name="Nordstroem K."/>
            <person name="Panaccione D.G."/>
            <person name="Panstruga R."/>
            <person name="Place M."/>
            <person name="Proctor R.H."/>
            <person name="Prusky D."/>
            <person name="Rech G."/>
            <person name="Reinhardt R."/>
            <person name="Rollins J.A."/>
            <person name="Rounsley S."/>
            <person name="Schardl C.L."/>
            <person name="Schwartz D.C."/>
            <person name="Shenoy N."/>
            <person name="Shirasu K."/>
            <person name="Sikhakolli U.R."/>
            <person name="Stueber K."/>
            <person name="Sukno S.A."/>
            <person name="Sweigard J.A."/>
            <person name="Takano Y."/>
            <person name="Takahara H."/>
            <person name="Trail F."/>
            <person name="van der Does H.C."/>
            <person name="Voll L.M."/>
            <person name="Will I."/>
            <person name="Young S."/>
            <person name="Zeng Q."/>
            <person name="Zhang J."/>
            <person name="Zhou S."/>
            <person name="Dickman M.B."/>
            <person name="Schulze-Lefert P."/>
            <person name="Ver Loren van Themaat E."/>
            <person name="Ma L.-J."/>
            <person name="Vaillancourt L.J."/>
        </authorList>
    </citation>
    <scope>NUCLEOTIDE SEQUENCE [LARGE SCALE GENOMIC DNA]</scope>
    <source>
        <strain evidence="3">IMI 349063</strain>
    </source>
</reference>
<organism evidence="2 3">
    <name type="scientific">Colletotrichum higginsianum (strain IMI 349063)</name>
    <name type="common">Crucifer anthracnose fungus</name>
    <dbReference type="NCBI Taxonomy" id="759273"/>
    <lineage>
        <taxon>Eukaryota</taxon>
        <taxon>Fungi</taxon>
        <taxon>Dikarya</taxon>
        <taxon>Ascomycota</taxon>
        <taxon>Pezizomycotina</taxon>
        <taxon>Sordariomycetes</taxon>
        <taxon>Hypocreomycetidae</taxon>
        <taxon>Glomerellales</taxon>
        <taxon>Glomerellaceae</taxon>
        <taxon>Colletotrichum</taxon>
        <taxon>Colletotrichum destructivum species complex</taxon>
    </lineage>
</organism>
<feature type="compositionally biased region" description="Basic and acidic residues" evidence="1">
    <location>
        <begin position="1"/>
        <end position="36"/>
    </location>
</feature>
<dbReference type="AlphaFoldDB" id="H1VNM0"/>
<dbReference type="Proteomes" id="UP000007174">
    <property type="component" value="Unassembled WGS sequence"/>
</dbReference>
<evidence type="ECO:0000313" key="3">
    <source>
        <dbReference type="Proteomes" id="UP000007174"/>
    </source>
</evidence>
<dbReference type="HOGENOM" id="CLU_3087133_0_0_1"/>
<feature type="region of interest" description="Disordered" evidence="1">
    <location>
        <begin position="1"/>
        <end position="52"/>
    </location>
</feature>